<accession>A0A8K0E5Q2</accession>
<reference evidence="3" key="1">
    <citation type="submission" date="2020-03" db="EMBL/GenBank/DDBJ databases">
        <title>A high-quality chromosome-level genome assembly of a woody plant with both climbing and erect habits, Rhamnella rubrinervis.</title>
        <authorList>
            <person name="Lu Z."/>
            <person name="Yang Y."/>
            <person name="Zhu X."/>
            <person name="Sun Y."/>
        </authorList>
    </citation>
    <scope>NUCLEOTIDE SEQUENCE</scope>
    <source>
        <strain evidence="3">BYM</strain>
        <tissue evidence="3">Leaf</tissue>
    </source>
</reference>
<gene>
    <name evidence="3" type="ORF">FNV43_RR15054</name>
</gene>
<feature type="domain" description="Zinc knuckle CX2CX4HX4C" evidence="2">
    <location>
        <begin position="33"/>
        <end position="62"/>
    </location>
</feature>
<dbReference type="AlphaFoldDB" id="A0A8K0E5Q2"/>
<dbReference type="Pfam" id="PF14392">
    <property type="entry name" value="zf-CCHC_4"/>
    <property type="match status" value="1"/>
</dbReference>
<dbReference type="InterPro" id="IPR025836">
    <property type="entry name" value="Zn_knuckle_CX2CX4HX4C"/>
</dbReference>
<dbReference type="EMBL" id="VOIH02000007">
    <property type="protein sequence ID" value="KAF3441143.1"/>
    <property type="molecule type" value="Genomic_DNA"/>
</dbReference>
<feature type="compositionally biased region" description="Polar residues" evidence="1">
    <location>
        <begin position="665"/>
        <end position="675"/>
    </location>
</feature>
<feature type="region of interest" description="Disordered" evidence="1">
    <location>
        <begin position="657"/>
        <end position="691"/>
    </location>
</feature>
<evidence type="ECO:0000313" key="4">
    <source>
        <dbReference type="Proteomes" id="UP000796880"/>
    </source>
</evidence>
<dbReference type="OrthoDB" id="966987at2759"/>
<evidence type="ECO:0000313" key="3">
    <source>
        <dbReference type="EMBL" id="KAF3441143.1"/>
    </source>
</evidence>
<keyword evidence="4" id="KW-1185">Reference proteome</keyword>
<sequence length="691" mass="79025">MSLIRSRFIRFQVDISVREPIPAGFFQSRENVEEFWIQFKYECLLDFCYTCGMIDHVTGRCTFRNPAFITAKNGVTAKLYGVWLRAESGESLKFMSVATPMEKKEYRRWLQTPEEDDRFGLCNKTNERLPSSAIICKPRARGDIDNIEEGQLVRDYSTCPTIEDLCYTMSKHLEEGFCFKSAIIQQSLEGNLNLEEVENWAVSWKRVGAQLEGGKERAGLFNVDSSRVELENNVNELTETEEARNCSTYRMREWKRDARRSGRGSSRGDEEAYPDRGIGRGATIRNLKDLIRSHRPQIVFLMETKSNKEMSSKLSKSLNYNHNIIVEFITGKNGVTAKLYGVWLRAESGESLKFMSVATPMEKKEYRSWLQTPEEDDRFGLCNKTNERMPSSAIICKPRARGDIDNIEEGQLVRDYSTCPTIEDLCYTMSKHLEEGLCFKSAIIQQSLEGNLNLEEVENWAEIELVGRHEEDDRFGLCNKTNERLPSSAIICKPRARGDIDNIEEGQLVRDYSTCPTIEDLCYTMSKHLEEGLCFKSAIIQQSLEGNLNLEEVENWAVSWLAQIAELTAHEDNGLERALLECQSDRLRNLGRELMRWTGLVPGTFQPASGKKRYPIIPTNLEHRKRVGAQLEGGERSGIVQCRLFEVEMENNVNELTETEEASFDGSNPVVSSVGRSPISPIRTRAKRRRE</sequence>
<name>A0A8K0E5Q2_9ROSA</name>
<evidence type="ECO:0000256" key="1">
    <source>
        <dbReference type="SAM" id="MobiDB-lite"/>
    </source>
</evidence>
<feature type="region of interest" description="Disordered" evidence="1">
    <location>
        <begin position="257"/>
        <end position="278"/>
    </location>
</feature>
<protein>
    <recommendedName>
        <fullName evidence="2">Zinc knuckle CX2CX4HX4C domain-containing protein</fullName>
    </recommendedName>
</protein>
<comment type="caution">
    <text evidence="3">The sequence shown here is derived from an EMBL/GenBank/DDBJ whole genome shotgun (WGS) entry which is preliminary data.</text>
</comment>
<proteinExistence type="predicted"/>
<organism evidence="3 4">
    <name type="scientific">Rhamnella rubrinervis</name>
    <dbReference type="NCBI Taxonomy" id="2594499"/>
    <lineage>
        <taxon>Eukaryota</taxon>
        <taxon>Viridiplantae</taxon>
        <taxon>Streptophyta</taxon>
        <taxon>Embryophyta</taxon>
        <taxon>Tracheophyta</taxon>
        <taxon>Spermatophyta</taxon>
        <taxon>Magnoliopsida</taxon>
        <taxon>eudicotyledons</taxon>
        <taxon>Gunneridae</taxon>
        <taxon>Pentapetalae</taxon>
        <taxon>rosids</taxon>
        <taxon>fabids</taxon>
        <taxon>Rosales</taxon>
        <taxon>Rhamnaceae</taxon>
        <taxon>rhamnoid group</taxon>
        <taxon>Rhamneae</taxon>
        <taxon>Rhamnella</taxon>
    </lineage>
</organism>
<dbReference type="Proteomes" id="UP000796880">
    <property type="component" value="Unassembled WGS sequence"/>
</dbReference>
<evidence type="ECO:0000259" key="2">
    <source>
        <dbReference type="Pfam" id="PF14392"/>
    </source>
</evidence>